<protein>
    <submittedName>
        <fullName evidence="3">Uncharacterized protein</fullName>
    </submittedName>
</protein>
<dbReference type="Proteomes" id="UP000509510">
    <property type="component" value="Chromosome III"/>
</dbReference>
<organism evidence="3 4">
    <name type="scientific">Talaromyces rugulosus</name>
    <name type="common">Penicillium rugulosum</name>
    <dbReference type="NCBI Taxonomy" id="121627"/>
    <lineage>
        <taxon>Eukaryota</taxon>
        <taxon>Fungi</taxon>
        <taxon>Dikarya</taxon>
        <taxon>Ascomycota</taxon>
        <taxon>Pezizomycotina</taxon>
        <taxon>Eurotiomycetes</taxon>
        <taxon>Eurotiomycetidae</taxon>
        <taxon>Eurotiales</taxon>
        <taxon>Trichocomaceae</taxon>
        <taxon>Talaromyces</taxon>
        <taxon>Talaromyces sect. Islandici</taxon>
    </lineage>
</organism>
<feature type="compositionally biased region" description="Polar residues" evidence="1">
    <location>
        <begin position="58"/>
        <end position="70"/>
    </location>
</feature>
<dbReference type="EMBL" id="CP055900">
    <property type="protein sequence ID" value="QKX57916.1"/>
    <property type="molecule type" value="Genomic_DNA"/>
</dbReference>
<reference evidence="4" key="1">
    <citation type="submission" date="2020-06" db="EMBL/GenBank/DDBJ databases">
        <title>A chromosome-scale genome assembly of Talaromyces rugulosus W13939.</title>
        <authorList>
            <person name="Wang B."/>
            <person name="Guo L."/>
            <person name="Ye K."/>
            <person name="Wang L."/>
        </authorList>
    </citation>
    <scope>NUCLEOTIDE SEQUENCE [LARGE SCALE GENOMIC DNA]</scope>
    <source>
        <strain evidence="4">W13939</strain>
    </source>
</reference>
<dbReference type="KEGG" id="trg:TRUGW13939_05036"/>
<feature type="region of interest" description="Disordered" evidence="1">
    <location>
        <begin position="46"/>
        <end position="91"/>
    </location>
</feature>
<dbReference type="RefSeq" id="XP_035344094.1">
    <property type="nucleotide sequence ID" value="XM_035488201.1"/>
</dbReference>
<evidence type="ECO:0000256" key="1">
    <source>
        <dbReference type="SAM" id="MobiDB-lite"/>
    </source>
</evidence>
<keyword evidence="2" id="KW-1133">Transmembrane helix</keyword>
<evidence type="ECO:0000256" key="2">
    <source>
        <dbReference type="SAM" id="Phobius"/>
    </source>
</evidence>
<dbReference type="GeneID" id="55992534"/>
<evidence type="ECO:0000313" key="3">
    <source>
        <dbReference type="EMBL" id="QKX57916.1"/>
    </source>
</evidence>
<name>A0A7H8QVQ8_TALRU</name>
<keyword evidence="2" id="KW-0812">Transmembrane</keyword>
<keyword evidence="2" id="KW-0472">Membrane</keyword>
<gene>
    <name evidence="3" type="ORF">TRUGW13939_05036</name>
</gene>
<evidence type="ECO:0000313" key="4">
    <source>
        <dbReference type="Proteomes" id="UP000509510"/>
    </source>
</evidence>
<accession>A0A7H8QVQ8</accession>
<dbReference type="OrthoDB" id="5421765at2759"/>
<feature type="transmembrane region" description="Helical" evidence="2">
    <location>
        <begin position="12"/>
        <end position="37"/>
    </location>
</feature>
<keyword evidence="4" id="KW-1185">Reference proteome</keyword>
<proteinExistence type="predicted"/>
<dbReference type="AlphaFoldDB" id="A0A7H8QVQ8"/>
<sequence>MATTKTTGVTKGALAGAIVGSIIGTAILAFLAAWLFIRRSQSSKRGGFQRYEREEDNNTAATNKSDQSSRFLPAKANNNNNNNNNQSFSNGASENLLLSSRSLSKYIPDPADDESVIGRVLGVFDQVSLHVDNYYSHTQPVTSPSSPAETAWISQFDTPYLPGPLSALLENPKTRRTTITHALARSLLSAIQPQSATRVSLLPPLFTPGPLASDDQELNQATYTWRILAAYLARNATPEAVEETQVRQEAAINAFVDNFTSSFAPYADPAHSSEDRARHLRSVTTAAADLGRWLFGQPCAFDFVYSGPTGNNEVVVLPAIVKVLDEKGQRLATKATLYQAVTANF</sequence>